<keyword evidence="5" id="KW-0472">Membrane</keyword>
<comment type="subcellular location">
    <subcellularLocation>
        <location evidence="1">Cell membrane</location>
        <topology evidence="1">Multi-pass membrane protein</topology>
    </subcellularLocation>
</comment>
<dbReference type="CDD" id="cd06225">
    <property type="entry name" value="HAMP"/>
    <property type="match status" value="1"/>
</dbReference>
<dbReference type="InterPro" id="IPR000160">
    <property type="entry name" value="GGDEF_dom"/>
</dbReference>
<dbReference type="EMBL" id="WVIC01000054">
    <property type="protein sequence ID" value="NCJ08485.1"/>
    <property type="molecule type" value="Genomic_DNA"/>
</dbReference>
<dbReference type="Proteomes" id="UP000607397">
    <property type="component" value="Unassembled WGS sequence"/>
</dbReference>
<reference evidence="9" key="1">
    <citation type="submission" date="2019-12" db="EMBL/GenBank/DDBJ databases">
        <title>High-Quality draft genome sequences of three cyanobacteria isolated from the limestone walls of the Old Cathedral of Coimbra.</title>
        <authorList>
            <person name="Tiago I."/>
            <person name="Soares F."/>
            <person name="Portugal A."/>
        </authorList>
    </citation>
    <scope>NUCLEOTIDE SEQUENCE [LARGE SCALE GENOMIC DNA]</scope>
    <source>
        <strain evidence="9">C</strain>
    </source>
</reference>
<dbReference type="FunFam" id="3.20.20.450:FF:000001">
    <property type="entry name" value="Cyclic di-GMP phosphodiesterase yahA"/>
    <property type="match status" value="1"/>
</dbReference>
<dbReference type="SUPFAM" id="SSF55073">
    <property type="entry name" value="Nucleotide cyclase"/>
    <property type="match status" value="1"/>
</dbReference>
<evidence type="ECO:0000259" key="6">
    <source>
        <dbReference type="PROSITE" id="PS50883"/>
    </source>
</evidence>
<feature type="domain" description="EAL" evidence="6">
    <location>
        <begin position="602"/>
        <end position="857"/>
    </location>
</feature>
<dbReference type="PROSITE" id="PS50885">
    <property type="entry name" value="HAMP"/>
    <property type="match status" value="1"/>
</dbReference>
<dbReference type="InterPro" id="IPR029787">
    <property type="entry name" value="Nucleotide_cyclase"/>
</dbReference>
<evidence type="ECO:0000313" key="10">
    <source>
        <dbReference type="Proteomes" id="UP000607397"/>
    </source>
</evidence>
<dbReference type="PANTHER" id="PTHR44757:SF2">
    <property type="entry name" value="BIOFILM ARCHITECTURE MAINTENANCE PROTEIN MBAA"/>
    <property type="match status" value="1"/>
</dbReference>
<evidence type="ECO:0000259" key="8">
    <source>
        <dbReference type="PROSITE" id="PS50887"/>
    </source>
</evidence>
<dbReference type="PANTHER" id="PTHR44757">
    <property type="entry name" value="DIGUANYLATE CYCLASE DGCP"/>
    <property type="match status" value="1"/>
</dbReference>
<evidence type="ECO:0000313" key="9">
    <source>
        <dbReference type="EMBL" id="NCJ08485.1"/>
    </source>
</evidence>
<evidence type="ECO:0000256" key="5">
    <source>
        <dbReference type="ARBA" id="ARBA00023136"/>
    </source>
</evidence>
<dbReference type="SUPFAM" id="SSF158472">
    <property type="entry name" value="HAMP domain-like"/>
    <property type="match status" value="1"/>
</dbReference>
<dbReference type="InterPro" id="IPR003660">
    <property type="entry name" value="HAMP_dom"/>
</dbReference>
<dbReference type="PROSITE" id="PS50887">
    <property type="entry name" value="GGDEF"/>
    <property type="match status" value="1"/>
</dbReference>
<keyword evidence="4" id="KW-1133">Transmembrane helix</keyword>
<feature type="domain" description="GGDEF" evidence="8">
    <location>
        <begin position="460"/>
        <end position="593"/>
    </location>
</feature>
<dbReference type="Pfam" id="PF00672">
    <property type="entry name" value="HAMP"/>
    <property type="match status" value="1"/>
</dbReference>
<feature type="domain" description="HAMP" evidence="7">
    <location>
        <begin position="371"/>
        <end position="423"/>
    </location>
</feature>
<dbReference type="NCBIfam" id="TIGR00254">
    <property type="entry name" value="GGDEF"/>
    <property type="match status" value="1"/>
</dbReference>
<dbReference type="CDD" id="cd12913">
    <property type="entry name" value="PDC1_MCP_like"/>
    <property type="match status" value="1"/>
</dbReference>
<keyword evidence="2" id="KW-1003">Cell membrane</keyword>
<keyword evidence="3" id="KW-0812">Transmembrane</keyword>
<dbReference type="FunFam" id="3.30.70.270:FF:000001">
    <property type="entry name" value="Diguanylate cyclase domain protein"/>
    <property type="match status" value="1"/>
</dbReference>
<keyword evidence="10" id="KW-1185">Reference proteome</keyword>
<evidence type="ECO:0000256" key="3">
    <source>
        <dbReference type="ARBA" id="ARBA00022692"/>
    </source>
</evidence>
<dbReference type="InterPro" id="IPR035919">
    <property type="entry name" value="EAL_sf"/>
</dbReference>
<dbReference type="CDD" id="cd01948">
    <property type="entry name" value="EAL"/>
    <property type="match status" value="1"/>
</dbReference>
<dbReference type="Gene3D" id="3.30.70.270">
    <property type="match status" value="1"/>
</dbReference>
<gene>
    <name evidence="9" type="ORF">GS597_18625</name>
</gene>
<evidence type="ECO:0000259" key="7">
    <source>
        <dbReference type="PROSITE" id="PS50885"/>
    </source>
</evidence>
<dbReference type="AlphaFoldDB" id="A0A8K2A9S1"/>
<dbReference type="InterPro" id="IPR043128">
    <property type="entry name" value="Rev_trsase/Diguanyl_cyclase"/>
</dbReference>
<dbReference type="RefSeq" id="WP_161826957.1">
    <property type="nucleotide sequence ID" value="NZ_WVIC01000054.1"/>
</dbReference>
<dbReference type="Pfam" id="PF02743">
    <property type="entry name" value="dCache_1"/>
    <property type="match status" value="1"/>
</dbReference>
<dbReference type="InterPro" id="IPR052155">
    <property type="entry name" value="Biofilm_reg_signaling"/>
</dbReference>
<dbReference type="SMART" id="SM00267">
    <property type="entry name" value="GGDEF"/>
    <property type="match status" value="1"/>
</dbReference>
<evidence type="ECO:0000256" key="1">
    <source>
        <dbReference type="ARBA" id="ARBA00004651"/>
    </source>
</evidence>
<dbReference type="InterPro" id="IPR033479">
    <property type="entry name" value="dCache_1"/>
</dbReference>
<dbReference type="CDD" id="cd01949">
    <property type="entry name" value="GGDEF"/>
    <property type="match status" value="1"/>
</dbReference>
<organism evidence="9 10">
    <name type="scientific">Petrachloros mirabilis ULC683</name>
    <dbReference type="NCBI Taxonomy" id="2781853"/>
    <lineage>
        <taxon>Bacteria</taxon>
        <taxon>Bacillati</taxon>
        <taxon>Cyanobacteriota</taxon>
        <taxon>Cyanophyceae</taxon>
        <taxon>Synechococcales</taxon>
        <taxon>Petrachlorosaceae</taxon>
        <taxon>Petrachloros</taxon>
        <taxon>Petrachloros mirabilis</taxon>
    </lineage>
</organism>
<evidence type="ECO:0000256" key="4">
    <source>
        <dbReference type="ARBA" id="ARBA00022989"/>
    </source>
</evidence>
<dbReference type="GO" id="GO:0007165">
    <property type="term" value="P:signal transduction"/>
    <property type="evidence" value="ECO:0007669"/>
    <property type="project" value="InterPro"/>
</dbReference>
<dbReference type="Gene3D" id="3.20.20.450">
    <property type="entry name" value="EAL domain"/>
    <property type="match status" value="1"/>
</dbReference>
<dbReference type="InterPro" id="IPR001633">
    <property type="entry name" value="EAL_dom"/>
</dbReference>
<dbReference type="PROSITE" id="PS50883">
    <property type="entry name" value="EAL"/>
    <property type="match status" value="1"/>
</dbReference>
<sequence length="864" mass="97532">MSSFRRFSSRWHQAPLRGVLVFPVVLQLLLSVGLAGYWALQSGKGAVNTAVEKLRREISNQIIQKLNSYLSPPHIINRLNIQAVRQGMLNVNSMTNLEQHFWRQAQAFDQVDFIFFGSANGEFAGGGWPQGRDRPLQITRLGVTQPGLLQFFDIDINGNPTQMTLETANFDPRDRTWYQDARQARRPMWSEIFTFQAYPAMAISACAPLFDGEGQVIGVFSNNFFLTRISHFLESLEVGRTGQTFIIERSGEIVASSVLAQPFRIVEGETERISLSESADPVLQATGAYLRSHSFTLQQSTTQALEIRLNRETYFVQLTPFQDHYGLDWWVGVIIPESEFMEPLQGYQSTLLILCLSTLTLSLLVSFYTSNWISRPVSKLSRAAQAVSEGQLNQHIPSSQIRELNRLGESFNAMSRQLQESFQELQYLASHDSLTQLANRHTLAKQLTQIIEKCRQNLTYRFTILFLDLDNFKLVNDSYGHLFGDKLLVTIAQRLQSHLPNAALISRFGGDEFVILLEGIETVSDATQLADTLLQVVAQPLSIDGHELFITASIGIVLSTVGGTQPNQFLRDADTALYRAKVEGKDRYEVFTQEMHAATTQRLTLETDLRHGLRRGEFEVYYQPIVALASQTIIGFEALVRWHHPLLGLVSPAQFIPIAEETGLIVPLGNWVLDQACQQMHEWLQSNPDRLKFISVNLAAQQFLYPDFLAEVDRILATTHLQPCALKLEMTESVMLRKLEISQARLRRLRQSGVQISIDDFGTGYSSLGYLHQFQVDSLKIDRSFVERLSPNLSDQSIVRAIIGLAHTLNIDVIAEGIETRSHFELLLDLGCQYGQGYLFSRPLPANQMTQLLQQSAKLRISDC</sequence>
<dbReference type="SMART" id="SM00304">
    <property type="entry name" value="HAMP"/>
    <property type="match status" value="1"/>
</dbReference>
<dbReference type="GO" id="GO:0005886">
    <property type="term" value="C:plasma membrane"/>
    <property type="evidence" value="ECO:0007669"/>
    <property type="project" value="UniProtKB-SubCell"/>
</dbReference>
<accession>A0A8K2A9S1</accession>
<dbReference type="Pfam" id="PF00990">
    <property type="entry name" value="GGDEF"/>
    <property type="match status" value="1"/>
</dbReference>
<comment type="caution">
    <text evidence="9">The sequence shown here is derived from an EMBL/GenBank/DDBJ whole genome shotgun (WGS) entry which is preliminary data.</text>
</comment>
<dbReference type="SUPFAM" id="SSF141868">
    <property type="entry name" value="EAL domain-like"/>
    <property type="match status" value="1"/>
</dbReference>
<name>A0A8K2A9S1_9CYAN</name>
<dbReference type="Gene3D" id="1.10.8.500">
    <property type="entry name" value="HAMP domain in histidine kinase"/>
    <property type="match status" value="1"/>
</dbReference>
<proteinExistence type="predicted"/>
<evidence type="ECO:0000256" key="2">
    <source>
        <dbReference type="ARBA" id="ARBA00022475"/>
    </source>
</evidence>
<dbReference type="SMART" id="SM00052">
    <property type="entry name" value="EAL"/>
    <property type="match status" value="1"/>
</dbReference>
<dbReference type="Pfam" id="PF00563">
    <property type="entry name" value="EAL"/>
    <property type="match status" value="1"/>
</dbReference>
<protein>
    <submittedName>
        <fullName evidence="9">EAL domain-containing protein</fullName>
    </submittedName>
</protein>
<dbReference type="Gene3D" id="3.30.450.20">
    <property type="entry name" value="PAS domain"/>
    <property type="match status" value="2"/>
</dbReference>